<evidence type="ECO:0000313" key="2">
    <source>
        <dbReference type="EMBL" id="KAL1380941.1"/>
    </source>
</evidence>
<protein>
    <submittedName>
        <fullName evidence="2">Uncharacterized protein</fullName>
    </submittedName>
</protein>
<keyword evidence="3" id="KW-1185">Reference proteome</keyword>
<reference evidence="2 3" key="1">
    <citation type="submission" date="2024-05" db="EMBL/GenBank/DDBJ databases">
        <title>Culex pipiens pipiens assembly and annotation.</title>
        <authorList>
            <person name="Alout H."/>
            <person name="Durand T."/>
        </authorList>
    </citation>
    <scope>NUCLEOTIDE SEQUENCE [LARGE SCALE GENOMIC DNA]</scope>
    <source>
        <strain evidence="2">HA-2024</strain>
        <tissue evidence="2">Whole body</tissue>
    </source>
</reference>
<organism evidence="2 3">
    <name type="scientific">Culex pipiens pipiens</name>
    <name type="common">Northern house mosquito</name>
    <dbReference type="NCBI Taxonomy" id="38569"/>
    <lineage>
        <taxon>Eukaryota</taxon>
        <taxon>Metazoa</taxon>
        <taxon>Ecdysozoa</taxon>
        <taxon>Arthropoda</taxon>
        <taxon>Hexapoda</taxon>
        <taxon>Insecta</taxon>
        <taxon>Pterygota</taxon>
        <taxon>Neoptera</taxon>
        <taxon>Endopterygota</taxon>
        <taxon>Diptera</taxon>
        <taxon>Nematocera</taxon>
        <taxon>Culicoidea</taxon>
        <taxon>Culicidae</taxon>
        <taxon>Culicinae</taxon>
        <taxon>Culicini</taxon>
        <taxon>Culex</taxon>
        <taxon>Culex</taxon>
    </lineage>
</organism>
<feature type="compositionally biased region" description="Acidic residues" evidence="1">
    <location>
        <begin position="55"/>
        <end position="64"/>
    </location>
</feature>
<name>A0ABD1CWY5_CULPP</name>
<sequence length="83" mass="8681">MTASEVFGETSVAKSSTFEETIVAATKKTKKALSSEDRSAAAITWSPEIIQATDVGEDGDDDDGEKIGGECRLHSGGGDDGEW</sequence>
<proteinExistence type="predicted"/>
<gene>
    <name evidence="2" type="ORF">pipiens_013832</name>
</gene>
<comment type="caution">
    <text evidence="2">The sequence shown here is derived from an EMBL/GenBank/DDBJ whole genome shotgun (WGS) entry which is preliminary data.</text>
</comment>
<accession>A0ABD1CWY5</accession>
<dbReference type="AlphaFoldDB" id="A0ABD1CWY5"/>
<evidence type="ECO:0000313" key="3">
    <source>
        <dbReference type="Proteomes" id="UP001562425"/>
    </source>
</evidence>
<evidence type="ECO:0000256" key="1">
    <source>
        <dbReference type="SAM" id="MobiDB-lite"/>
    </source>
</evidence>
<dbReference type="EMBL" id="JBEHCU010008884">
    <property type="protein sequence ID" value="KAL1380941.1"/>
    <property type="molecule type" value="Genomic_DNA"/>
</dbReference>
<dbReference type="Proteomes" id="UP001562425">
    <property type="component" value="Unassembled WGS sequence"/>
</dbReference>
<feature type="region of interest" description="Disordered" evidence="1">
    <location>
        <begin position="27"/>
        <end position="83"/>
    </location>
</feature>